<protein>
    <submittedName>
        <fullName evidence="9">TolC family protein</fullName>
    </submittedName>
</protein>
<feature type="coiled-coil region" evidence="8">
    <location>
        <begin position="372"/>
        <end position="406"/>
    </location>
</feature>
<keyword evidence="4" id="KW-1134">Transmembrane beta strand</keyword>
<keyword evidence="3" id="KW-0813">Transport</keyword>
<keyword evidence="8" id="KW-0175">Coiled coil</keyword>
<dbReference type="Pfam" id="PF02321">
    <property type="entry name" value="OEP"/>
    <property type="match status" value="2"/>
</dbReference>
<gene>
    <name evidence="9" type="ORF">ACFO3G_07200</name>
</gene>
<dbReference type="PANTHER" id="PTHR30026">
    <property type="entry name" value="OUTER MEMBRANE PROTEIN TOLC"/>
    <property type="match status" value="1"/>
</dbReference>
<keyword evidence="6" id="KW-0472">Membrane</keyword>
<reference evidence="10" key="1">
    <citation type="journal article" date="2019" name="Int. J. Syst. Evol. Microbiol.">
        <title>The Global Catalogue of Microorganisms (GCM) 10K type strain sequencing project: providing services to taxonomists for standard genome sequencing and annotation.</title>
        <authorList>
            <consortium name="The Broad Institute Genomics Platform"/>
            <consortium name="The Broad Institute Genome Sequencing Center for Infectious Disease"/>
            <person name="Wu L."/>
            <person name="Ma J."/>
        </authorList>
    </citation>
    <scope>NUCLEOTIDE SEQUENCE [LARGE SCALE GENOMIC DNA]</scope>
    <source>
        <strain evidence="10">CGMCC 4.7357</strain>
    </source>
</reference>
<evidence type="ECO:0000256" key="1">
    <source>
        <dbReference type="ARBA" id="ARBA00004442"/>
    </source>
</evidence>
<accession>A0ABV9K8U9</accession>
<dbReference type="Proteomes" id="UP001596020">
    <property type="component" value="Unassembled WGS sequence"/>
</dbReference>
<evidence type="ECO:0000256" key="6">
    <source>
        <dbReference type="ARBA" id="ARBA00023136"/>
    </source>
</evidence>
<comment type="caution">
    <text evidence="9">The sequence shown here is derived from an EMBL/GenBank/DDBJ whole genome shotgun (WGS) entry which is preliminary data.</text>
</comment>
<organism evidence="9 10">
    <name type="scientific">Falsiporphyromonas endometrii</name>
    <dbReference type="NCBI Taxonomy" id="1387297"/>
    <lineage>
        <taxon>Bacteria</taxon>
        <taxon>Pseudomonadati</taxon>
        <taxon>Bacteroidota</taxon>
        <taxon>Bacteroidia</taxon>
        <taxon>Bacteroidales</taxon>
        <taxon>Porphyromonadaceae</taxon>
        <taxon>Falsiporphyromonas</taxon>
    </lineage>
</organism>
<evidence type="ECO:0000256" key="3">
    <source>
        <dbReference type="ARBA" id="ARBA00022448"/>
    </source>
</evidence>
<keyword evidence="10" id="KW-1185">Reference proteome</keyword>
<dbReference type="Gene3D" id="1.20.1600.10">
    <property type="entry name" value="Outer membrane efflux proteins (OEP)"/>
    <property type="match status" value="1"/>
</dbReference>
<evidence type="ECO:0000256" key="2">
    <source>
        <dbReference type="ARBA" id="ARBA00007613"/>
    </source>
</evidence>
<dbReference type="SUPFAM" id="SSF56954">
    <property type="entry name" value="Outer membrane efflux proteins (OEP)"/>
    <property type="match status" value="1"/>
</dbReference>
<keyword evidence="7" id="KW-0998">Cell outer membrane</keyword>
<comment type="similarity">
    <text evidence="2">Belongs to the outer membrane factor (OMF) (TC 1.B.17) family.</text>
</comment>
<keyword evidence="5" id="KW-0812">Transmembrane</keyword>
<dbReference type="InterPro" id="IPR003423">
    <property type="entry name" value="OMP_efflux"/>
</dbReference>
<evidence type="ECO:0000256" key="7">
    <source>
        <dbReference type="ARBA" id="ARBA00023237"/>
    </source>
</evidence>
<evidence type="ECO:0000256" key="4">
    <source>
        <dbReference type="ARBA" id="ARBA00022452"/>
    </source>
</evidence>
<proteinExistence type="inferred from homology"/>
<dbReference type="RefSeq" id="WP_380079394.1">
    <property type="nucleotide sequence ID" value="NZ_JBHSGO010000196.1"/>
</dbReference>
<evidence type="ECO:0000313" key="9">
    <source>
        <dbReference type="EMBL" id="MFC4666380.1"/>
    </source>
</evidence>
<sequence>MSIIRKVVVPIAAILTIGSISIEQMSAQTPISLDSCYRLATKQNKEIAVAKHEIEAARLKEKEVSVNFFPQATLYGGAFKFGDDLQPIDYDRIFGGFSPLIPNMIKERTKLDMSSVSFAAVNVIQPLFMGGKIVAAKNMAHEAIAIKEGGLQMKTRDTYASIDEAYWQVVALSSKLRLSKSYLKLLNDALKDVTVLYEQGIATKADVLSVKVKQSDAEVTLTKVENGLELSRMLLSQRLGLDPSIKLSLVDEEDGRLNSDTDLLPQKMDDLDIQSVIERRPEIKSLTAAEKVFKYNRKMVAADMLPHVALIGGYSLTNPNVWGDKVSHNLGGTYHVGVAVSVPLTGIVSGAFKYNGASEGLAIRKLETEDARNKINLQINQTRLNLEEAYKQLNTAIVNKQNADENLRYARVGYKEGVIPVINLTAAQTAWIQAGDALIDAHISLRLAQGKYERAVGIMPIAE</sequence>
<comment type="subcellular location">
    <subcellularLocation>
        <location evidence="1">Cell outer membrane</location>
    </subcellularLocation>
</comment>
<dbReference type="InterPro" id="IPR051906">
    <property type="entry name" value="TolC-like"/>
</dbReference>
<evidence type="ECO:0000256" key="5">
    <source>
        <dbReference type="ARBA" id="ARBA00022692"/>
    </source>
</evidence>
<evidence type="ECO:0000256" key="8">
    <source>
        <dbReference type="SAM" id="Coils"/>
    </source>
</evidence>
<name>A0ABV9K8U9_9PORP</name>
<evidence type="ECO:0000313" key="10">
    <source>
        <dbReference type="Proteomes" id="UP001596020"/>
    </source>
</evidence>
<dbReference type="EMBL" id="JBHSGO010000196">
    <property type="protein sequence ID" value="MFC4666380.1"/>
    <property type="molecule type" value="Genomic_DNA"/>
</dbReference>
<dbReference type="PANTHER" id="PTHR30026:SF20">
    <property type="entry name" value="OUTER MEMBRANE PROTEIN TOLC"/>
    <property type="match status" value="1"/>
</dbReference>